<feature type="domain" description="Methyltransferase" evidence="1">
    <location>
        <begin position="43"/>
        <end position="104"/>
    </location>
</feature>
<organism evidence="2 3">
    <name type="scientific">Enterobius vermicularis</name>
    <name type="common">Human pinworm</name>
    <dbReference type="NCBI Taxonomy" id="51028"/>
    <lineage>
        <taxon>Eukaryota</taxon>
        <taxon>Metazoa</taxon>
        <taxon>Ecdysozoa</taxon>
        <taxon>Nematoda</taxon>
        <taxon>Chromadorea</taxon>
        <taxon>Rhabditida</taxon>
        <taxon>Spirurina</taxon>
        <taxon>Oxyuridomorpha</taxon>
        <taxon>Oxyuroidea</taxon>
        <taxon>Oxyuridae</taxon>
        <taxon>Enterobius</taxon>
    </lineage>
</organism>
<gene>
    <name evidence="2" type="ORF">EVEC_LOCUS10732</name>
</gene>
<dbReference type="PANTHER" id="PTHR32026:SF27">
    <property type="entry name" value="METHYLTRANSFERASE FKBM DOMAIN-CONTAINING PROTEIN-RELATED"/>
    <property type="match status" value="1"/>
</dbReference>
<accession>A0A3P6J998</accession>
<dbReference type="InterPro" id="IPR025714">
    <property type="entry name" value="Methyltranfer_dom"/>
</dbReference>
<reference evidence="2 3" key="1">
    <citation type="submission" date="2018-10" db="EMBL/GenBank/DDBJ databases">
        <authorList>
            <consortium name="Pathogen Informatics"/>
        </authorList>
    </citation>
    <scope>NUCLEOTIDE SEQUENCE [LARGE SCALE GENOMIC DNA]</scope>
</reference>
<name>A0A3P6J998_ENTVE</name>
<dbReference type="PANTHER" id="PTHR32026">
    <property type="entry name" value="METHYLTRANSFERASE-LIKE PROTEIN 24"/>
    <property type="match status" value="1"/>
</dbReference>
<evidence type="ECO:0000313" key="3">
    <source>
        <dbReference type="Proteomes" id="UP000274131"/>
    </source>
</evidence>
<dbReference type="EMBL" id="UXUI01011139">
    <property type="protein sequence ID" value="VDD95981.1"/>
    <property type="molecule type" value="Genomic_DNA"/>
</dbReference>
<proteinExistence type="predicted"/>
<protein>
    <recommendedName>
        <fullName evidence="1">Methyltransferase domain-containing protein</fullName>
    </recommendedName>
</protein>
<sequence length="204" mass="22652">MFTQIVIAAISAQAPLVTANRGTNLEVEALVLVCHKCLLLQAYCRALVRLGGVTDGGKWVCNPFHLRGRRGCLIFSLGVNNEISFDVAFQRATLQACHPYAFDKVGRKKLTGQHCRYKLSIILGNKFDVIPAAVENTKICQILVEVHGSATDNVRLLQIEMSRNGYYLLSYEINGYSLNLCEYSLIHESCLDAYGAEVLAKYFS</sequence>
<keyword evidence="3" id="KW-1185">Reference proteome</keyword>
<dbReference type="OrthoDB" id="5815019at2759"/>
<evidence type="ECO:0000313" key="2">
    <source>
        <dbReference type="EMBL" id="VDD95981.1"/>
    </source>
</evidence>
<dbReference type="AlphaFoldDB" id="A0A3P6J998"/>
<dbReference type="Pfam" id="PF13383">
    <property type="entry name" value="Methyltransf_22"/>
    <property type="match status" value="1"/>
</dbReference>
<dbReference type="STRING" id="51028.A0A3P6J998"/>
<dbReference type="Proteomes" id="UP000274131">
    <property type="component" value="Unassembled WGS sequence"/>
</dbReference>
<evidence type="ECO:0000259" key="1">
    <source>
        <dbReference type="Pfam" id="PF13383"/>
    </source>
</evidence>
<dbReference type="InterPro" id="IPR026913">
    <property type="entry name" value="METTL24"/>
</dbReference>